<feature type="transmembrane region" description="Helical" evidence="7">
    <location>
        <begin position="157"/>
        <end position="173"/>
    </location>
</feature>
<keyword evidence="9" id="KW-0645">Protease</keyword>
<protein>
    <submittedName>
        <fullName evidence="9">Rhomboid family intramembrane serine protease</fullName>
    </submittedName>
</protein>
<dbReference type="Gene3D" id="1.20.1540.10">
    <property type="entry name" value="Rhomboid-like"/>
    <property type="match status" value="1"/>
</dbReference>
<evidence type="ECO:0000256" key="7">
    <source>
        <dbReference type="SAM" id="Phobius"/>
    </source>
</evidence>
<evidence type="ECO:0000313" key="10">
    <source>
        <dbReference type="Proteomes" id="UP000238196"/>
    </source>
</evidence>
<feature type="transmembrane region" description="Helical" evidence="7">
    <location>
        <begin position="69"/>
        <end position="90"/>
    </location>
</feature>
<comment type="similarity">
    <text evidence="2">Belongs to the peptidase S54 family.</text>
</comment>
<dbReference type="PANTHER" id="PTHR43731:SF14">
    <property type="entry name" value="PRESENILIN-ASSOCIATED RHOMBOID-LIKE PROTEIN, MITOCHONDRIAL"/>
    <property type="match status" value="1"/>
</dbReference>
<evidence type="ECO:0000256" key="4">
    <source>
        <dbReference type="ARBA" id="ARBA00022801"/>
    </source>
</evidence>
<dbReference type="InterPro" id="IPR035952">
    <property type="entry name" value="Rhomboid-like_sf"/>
</dbReference>
<evidence type="ECO:0000256" key="2">
    <source>
        <dbReference type="ARBA" id="ARBA00009045"/>
    </source>
</evidence>
<evidence type="ECO:0000256" key="5">
    <source>
        <dbReference type="ARBA" id="ARBA00022989"/>
    </source>
</evidence>
<evidence type="ECO:0000256" key="3">
    <source>
        <dbReference type="ARBA" id="ARBA00022692"/>
    </source>
</evidence>
<dbReference type="EMBL" id="PRLP01000035">
    <property type="protein sequence ID" value="PPC77200.1"/>
    <property type="molecule type" value="Genomic_DNA"/>
</dbReference>
<dbReference type="GO" id="GO:0004252">
    <property type="term" value="F:serine-type endopeptidase activity"/>
    <property type="evidence" value="ECO:0007669"/>
    <property type="project" value="InterPro"/>
</dbReference>
<feature type="transmembrane region" description="Helical" evidence="7">
    <location>
        <begin position="188"/>
        <end position="206"/>
    </location>
</feature>
<accession>A0A2S5KR46</accession>
<sequence>MNGFLRLWRQLPVTISVLLLALAITLLTGLGDYAETFFWFTIVPVHILGNQAIAGTLQLTLESGQWWRLLTPIFLHFSLLHIVFNSLWIWESGKRLEPAFGRIWLLLAIAGIGVISNLAQYWTGSVMFGGLSGVVYGLLGFIWLWDRLRPAQSLNMPPALFGFMIFWLVLGYLDVPASLGMGQVANEAHLAGLFSGLLLAFGTHLLRPQRVR</sequence>
<dbReference type="PANTHER" id="PTHR43731">
    <property type="entry name" value="RHOMBOID PROTEASE"/>
    <property type="match status" value="1"/>
</dbReference>
<keyword evidence="5 7" id="KW-1133">Transmembrane helix</keyword>
<evidence type="ECO:0000259" key="8">
    <source>
        <dbReference type="Pfam" id="PF01694"/>
    </source>
</evidence>
<reference evidence="9 10" key="1">
    <citation type="submission" date="2018-02" db="EMBL/GenBank/DDBJ databases">
        <title>novel marine gammaproteobacteria from coastal saline agro ecosystem.</title>
        <authorList>
            <person name="Krishnan R."/>
            <person name="Ramesh Kumar N."/>
        </authorList>
    </citation>
    <scope>NUCLEOTIDE SEQUENCE [LARGE SCALE GENOMIC DNA]</scope>
    <source>
        <strain evidence="9 10">228</strain>
    </source>
</reference>
<dbReference type="GO" id="GO:0006508">
    <property type="term" value="P:proteolysis"/>
    <property type="evidence" value="ECO:0007669"/>
    <property type="project" value="UniProtKB-KW"/>
</dbReference>
<dbReference type="Proteomes" id="UP000238196">
    <property type="component" value="Unassembled WGS sequence"/>
</dbReference>
<keyword evidence="6 7" id="KW-0472">Membrane</keyword>
<evidence type="ECO:0000256" key="6">
    <source>
        <dbReference type="ARBA" id="ARBA00023136"/>
    </source>
</evidence>
<dbReference type="AlphaFoldDB" id="A0A2S5KR46"/>
<gene>
    <name evidence="9" type="ORF">C4K68_12390</name>
</gene>
<dbReference type="InterPro" id="IPR022764">
    <property type="entry name" value="Peptidase_S54_rhomboid_dom"/>
</dbReference>
<dbReference type="InterPro" id="IPR050925">
    <property type="entry name" value="Rhomboid_protease_S54"/>
</dbReference>
<dbReference type="Pfam" id="PF01694">
    <property type="entry name" value="Rhomboid"/>
    <property type="match status" value="1"/>
</dbReference>
<keyword evidence="3 7" id="KW-0812">Transmembrane</keyword>
<comment type="subcellular location">
    <subcellularLocation>
        <location evidence="1">Membrane</location>
        <topology evidence="1">Multi-pass membrane protein</topology>
    </subcellularLocation>
</comment>
<keyword evidence="4" id="KW-0378">Hydrolase</keyword>
<feature type="transmembrane region" description="Helical" evidence="7">
    <location>
        <begin position="102"/>
        <end position="119"/>
    </location>
</feature>
<organism evidence="9 10">
    <name type="scientific">Proteobacteria bacterium 228</name>
    <dbReference type="NCBI Taxonomy" id="2083153"/>
    <lineage>
        <taxon>Bacteria</taxon>
        <taxon>Pseudomonadati</taxon>
        <taxon>Pseudomonadota</taxon>
    </lineage>
</organism>
<dbReference type="OrthoDB" id="9778341at2"/>
<feature type="transmembrane region" description="Helical" evidence="7">
    <location>
        <begin position="125"/>
        <end position="145"/>
    </location>
</feature>
<feature type="transmembrane region" description="Helical" evidence="7">
    <location>
        <begin position="12"/>
        <end position="30"/>
    </location>
</feature>
<dbReference type="SUPFAM" id="SSF144091">
    <property type="entry name" value="Rhomboid-like"/>
    <property type="match status" value="1"/>
</dbReference>
<name>A0A2S5KR46_9PROT</name>
<comment type="caution">
    <text evidence="9">The sequence shown here is derived from an EMBL/GenBank/DDBJ whole genome shotgun (WGS) entry which is preliminary data.</text>
</comment>
<evidence type="ECO:0000256" key="1">
    <source>
        <dbReference type="ARBA" id="ARBA00004141"/>
    </source>
</evidence>
<dbReference type="GO" id="GO:0016020">
    <property type="term" value="C:membrane"/>
    <property type="evidence" value="ECO:0007669"/>
    <property type="project" value="UniProtKB-SubCell"/>
</dbReference>
<proteinExistence type="inferred from homology"/>
<evidence type="ECO:0000313" key="9">
    <source>
        <dbReference type="EMBL" id="PPC77200.1"/>
    </source>
</evidence>
<feature type="domain" description="Peptidase S54 rhomboid" evidence="8">
    <location>
        <begin position="64"/>
        <end position="202"/>
    </location>
</feature>